<dbReference type="EMBL" id="DVOD01000017">
    <property type="protein sequence ID" value="HIU91951.1"/>
    <property type="molecule type" value="Genomic_DNA"/>
</dbReference>
<comment type="caution">
    <text evidence="1">The sequence shown here is derived from an EMBL/GenBank/DDBJ whole genome shotgun (WGS) entry which is preliminary data.</text>
</comment>
<evidence type="ECO:0000313" key="2">
    <source>
        <dbReference type="Proteomes" id="UP000886748"/>
    </source>
</evidence>
<reference evidence="1" key="1">
    <citation type="submission" date="2020-10" db="EMBL/GenBank/DDBJ databases">
        <authorList>
            <person name="Gilroy R."/>
        </authorList>
    </citation>
    <scope>NUCLEOTIDE SEQUENCE</scope>
    <source>
        <strain evidence="1">CHK154-7741</strain>
    </source>
</reference>
<proteinExistence type="predicted"/>
<dbReference type="Proteomes" id="UP000886748">
    <property type="component" value="Unassembled WGS sequence"/>
</dbReference>
<evidence type="ECO:0000313" key="1">
    <source>
        <dbReference type="EMBL" id="HIU91951.1"/>
    </source>
</evidence>
<organism evidence="1 2">
    <name type="scientific">Candidatus Limenecus avicola</name>
    <dbReference type="NCBI Taxonomy" id="2840847"/>
    <lineage>
        <taxon>Bacteria</taxon>
        <taxon>Bacillati</taxon>
        <taxon>Bacillota</taxon>
        <taxon>Clostridia</taxon>
        <taxon>Eubacteriales</taxon>
        <taxon>Clostridiaceae</taxon>
        <taxon>Clostridiaceae incertae sedis</taxon>
        <taxon>Candidatus Limenecus</taxon>
    </lineage>
</organism>
<sequence>MKKNKLDEKWKVCSFCKYIKRCKTGQGRIIDLADNPVAYNDIGCFDYEIYKKQFTGKQLGLF</sequence>
<name>A0A9D1MZJ6_9CLOT</name>
<protein>
    <submittedName>
        <fullName evidence="1">Uncharacterized protein</fullName>
    </submittedName>
</protein>
<reference evidence="1" key="2">
    <citation type="journal article" date="2021" name="PeerJ">
        <title>Extensive microbial diversity within the chicken gut microbiome revealed by metagenomics and culture.</title>
        <authorList>
            <person name="Gilroy R."/>
            <person name="Ravi A."/>
            <person name="Getino M."/>
            <person name="Pursley I."/>
            <person name="Horton D.L."/>
            <person name="Alikhan N.F."/>
            <person name="Baker D."/>
            <person name="Gharbi K."/>
            <person name="Hall N."/>
            <person name="Watson M."/>
            <person name="Adriaenssens E.M."/>
            <person name="Foster-Nyarko E."/>
            <person name="Jarju S."/>
            <person name="Secka A."/>
            <person name="Antonio M."/>
            <person name="Oren A."/>
            <person name="Chaudhuri R.R."/>
            <person name="La Ragione R."/>
            <person name="Hildebrand F."/>
            <person name="Pallen M.J."/>
        </authorList>
    </citation>
    <scope>NUCLEOTIDE SEQUENCE</scope>
    <source>
        <strain evidence="1">CHK154-7741</strain>
    </source>
</reference>
<accession>A0A9D1MZJ6</accession>
<dbReference type="AlphaFoldDB" id="A0A9D1MZJ6"/>
<gene>
    <name evidence="1" type="ORF">IAD26_02330</name>
</gene>